<feature type="domain" description="RNA polymerase sigma-70 region 2" evidence="6">
    <location>
        <begin position="21"/>
        <end position="87"/>
    </location>
</feature>
<dbReference type="AlphaFoldDB" id="W7QWK4"/>
<dbReference type="InterPro" id="IPR007627">
    <property type="entry name" value="RNA_pol_sigma70_r2"/>
</dbReference>
<evidence type="ECO:0000256" key="5">
    <source>
        <dbReference type="ARBA" id="ARBA00023163"/>
    </source>
</evidence>
<evidence type="ECO:0000256" key="4">
    <source>
        <dbReference type="ARBA" id="ARBA00023125"/>
    </source>
</evidence>
<dbReference type="GO" id="GO:0016987">
    <property type="term" value="F:sigma factor activity"/>
    <property type="evidence" value="ECO:0007669"/>
    <property type="project" value="UniProtKB-KW"/>
</dbReference>
<dbReference type="STRING" id="1328313.DS2_00280"/>
<organism evidence="8 9">
    <name type="scientific">Catenovulum agarivorans DS-2</name>
    <dbReference type="NCBI Taxonomy" id="1328313"/>
    <lineage>
        <taxon>Bacteria</taxon>
        <taxon>Pseudomonadati</taxon>
        <taxon>Pseudomonadota</taxon>
        <taxon>Gammaproteobacteria</taxon>
        <taxon>Alteromonadales</taxon>
        <taxon>Alteromonadaceae</taxon>
        <taxon>Catenovulum</taxon>
    </lineage>
</organism>
<dbReference type="EMBL" id="ARZY01000001">
    <property type="protein sequence ID" value="EWH12113.1"/>
    <property type="molecule type" value="Genomic_DNA"/>
</dbReference>
<dbReference type="GO" id="GO:0006352">
    <property type="term" value="P:DNA-templated transcription initiation"/>
    <property type="evidence" value="ECO:0007669"/>
    <property type="project" value="InterPro"/>
</dbReference>
<dbReference type="InterPro" id="IPR013325">
    <property type="entry name" value="RNA_pol_sigma_r2"/>
</dbReference>
<dbReference type="InterPro" id="IPR039425">
    <property type="entry name" value="RNA_pol_sigma-70-like"/>
</dbReference>
<dbReference type="GO" id="GO:0003677">
    <property type="term" value="F:DNA binding"/>
    <property type="evidence" value="ECO:0007669"/>
    <property type="project" value="UniProtKB-KW"/>
</dbReference>
<reference evidence="8 9" key="1">
    <citation type="journal article" date="2014" name="Genome Announc.">
        <title>Draft Genome Sequence of the Agar-Degrading Bacterium Catenovulum sp. Strain DS-2, Isolated from Intestines of Haliotis diversicolor.</title>
        <authorList>
            <person name="Shan D."/>
            <person name="Li X."/>
            <person name="Gu Z."/>
            <person name="Wei G."/>
            <person name="Gao Z."/>
            <person name="Shao Z."/>
        </authorList>
    </citation>
    <scope>NUCLEOTIDE SEQUENCE [LARGE SCALE GENOMIC DNA]</scope>
    <source>
        <strain evidence="8 9">DS-2</strain>
    </source>
</reference>
<dbReference type="OrthoDB" id="9797134at2"/>
<dbReference type="Pfam" id="PF04542">
    <property type="entry name" value="Sigma70_r2"/>
    <property type="match status" value="1"/>
</dbReference>
<dbReference type="InterPro" id="IPR036388">
    <property type="entry name" value="WH-like_DNA-bd_sf"/>
</dbReference>
<dbReference type="SUPFAM" id="SSF88659">
    <property type="entry name" value="Sigma3 and sigma4 domains of RNA polymerase sigma factors"/>
    <property type="match status" value="1"/>
</dbReference>
<evidence type="ECO:0000259" key="7">
    <source>
        <dbReference type="Pfam" id="PF08281"/>
    </source>
</evidence>
<dbReference type="InterPro" id="IPR013324">
    <property type="entry name" value="RNA_pol_sigma_r3/r4-like"/>
</dbReference>
<dbReference type="Gene3D" id="1.10.1740.10">
    <property type="match status" value="1"/>
</dbReference>
<keyword evidence="3" id="KW-0731">Sigma factor</keyword>
<dbReference type="Proteomes" id="UP000019276">
    <property type="component" value="Unassembled WGS sequence"/>
</dbReference>
<dbReference type="Pfam" id="PF08281">
    <property type="entry name" value="Sigma70_r4_2"/>
    <property type="match status" value="1"/>
</dbReference>
<proteinExistence type="inferred from homology"/>
<evidence type="ECO:0000256" key="1">
    <source>
        <dbReference type="ARBA" id="ARBA00010641"/>
    </source>
</evidence>
<dbReference type="InterPro" id="IPR014284">
    <property type="entry name" value="RNA_pol_sigma-70_dom"/>
</dbReference>
<evidence type="ECO:0000259" key="6">
    <source>
        <dbReference type="Pfam" id="PF04542"/>
    </source>
</evidence>
<comment type="caution">
    <text evidence="8">The sequence shown here is derived from an EMBL/GenBank/DDBJ whole genome shotgun (WGS) entry which is preliminary data.</text>
</comment>
<dbReference type="PANTHER" id="PTHR43133:SF8">
    <property type="entry name" value="RNA POLYMERASE SIGMA FACTOR HI_1459-RELATED"/>
    <property type="match status" value="1"/>
</dbReference>
<dbReference type="PANTHER" id="PTHR43133">
    <property type="entry name" value="RNA POLYMERASE ECF-TYPE SIGMA FACTO"/>
    <property type="match status" value="1"/>
</dbReference>
<evidence type="ECO:0000313" key="9">
    <source>
        <dbReference type="Proteomes" id="UP000019276"/>
    </source>
</evidence>
<keyword evidence="2" id="KW-0805">Transcription regulation</keyword>
<dbReference type="CDD" id="cd06171">
    <property type="entry name" value="Sigma70_r4"/>
    <property type="match status" value="1"/>
</dbReference>
<keyword evidence="5" id="KW-0804">Transcription</keyword>
<gene>
    <name evidence="8" type="ORF">DS2_00280</name>
</gene>
<name>W7QWK4_9ALTE</name>
<dbReference type="SUPFAM" id="SSF88946">
    <property type="entry name" value="Sigma2 domain of RNA polymerase sigma factors"/>
    <property type="match status" value="1"/>
</dbReference>
<dbReference type="NCBIfam" id="TIGR02937">
    <property type="entry name" value="sigma70-ECF"/>
    <property type="match status" value="1"/>
</dbReference>
<accession>W7QWK4</accession>
<dbReference type="RefSeq" id="WP_035012572.1">
    <property type="nucleotide sequence ID" value="NZ_ARZY01000001.1"/>
</dbReference>
<keyword evidence="9" id="KW-1185">Reference proteome</keyword>
<protein>
    <submittedName>
        <fullName evidence="8">Sigma-24 FecI-like protein</fullName>
    </submittedName>
</protein>
<dbReference type="eggNOG" id="COG1595">
    <property type="taxonomic scope" value="Bacteria"/>
</dbReference>
<evidence type="ECO:0000313" key="8">
    <source>
        <dbReference type="EMBL" id="EWH12113.1"/>
    </source>
</evidence>
<evidence type="ECO:0000256" key="2">
    <source>
        <dbReference type="ARBA" id="ARBA00023015"/>
    </source>
</evidence>
<evidence type="ECO:0000256" key="3">
    <source>
        <dbReference type="ARBA" id="ARBA00023082"/>
    </source>
</evidence>
<feature type="domain" description="RNA polymerase sigma factor 70 region 4 type 2" evidence="7">
    <location>
        <begin position="116"/>
        <end position="168"/>
    </location>
</feature>
<dbReference type="Gene3D" id="1.10.10.10">
    <property type="entry name" value="Winged helix-like DNA-binding domain superfamily/Winged helix DNA-binding domain"/>
    <property type="match status" value="1"/>
</dbReference>
<dbReference type="InterPro" id="IPR013249">
    <property type="entry name" value="RNA_pol_sigma70_r4_t2"/>
</dbReference>
<keyword evidence="4" id="KW-0238">DNA-binding</keyword>
<sequence length="185" mass="21404">MNKVVSLLFGNNKQQSFEQIVEPYLNLMFKVAYQYTGNTEDAEDLVQEVLAELFKNLTKLQQAEKTKAWIMRCLYNKFVDQYRQQKSRPLIDSLDDEQQIPLTQATPEHELLLTHQQVLAGLSQLNSNQRALVTMHDINGYTLVELAEIMQKPVGTLKSDLHRARAKLKILFNLQPSDIQSRHCM</sequence>
<comment type="similarity">
    <text evidence="1">Belongs to the sigma-70 factor family. ECF subfamily.</text>
</comment>